<evidence type="ECO:0000313" key="1">
    <source>
        <dbReference type="EMBL" id="SFR42271.1"/>
    </source>
</evidence>
<name>A0A1I6GJG4_9EURY</name>
<dbReference type="RefSeq" id="WP_089805590.1">
    <property type="nucleotide sequence ID" value="NZ_FOYT01000001.1"/>
</dbReference>
<reference evidence="2" key="1">
    <citation type="submission" date="2016-10" db="EMBL/GenBank/DDBJ databases">
        <authorList>
            <person name="Varghese N."/>
            <person name="Submissions S."/>
        </authorList>
    </citation>
    <scope>NUCLEOTIDE SEQUENCE [LARGE SCALE GENOMIC DNA]</scope>
    <source>
        <strain evidence="2">CGMCC 1.7736</strain>
    </source>
</reference>
<dbReference type="AlphaFoldDB" id="A0A1I6GJG4"/>
<keyword evidence="2" id="KW-1185">Reference proteome</keyword>
<dbReference type="STRING" id="553469.SAMN04487947_1245"/>
<organism evidence="1 2">
    <name type="scientific">Halogeometricum rufum</name>
    <dbReference type="NCBI Taxonomy" id="553469"/>
    <lineage>
        <taxon>Archaea</taxon>
        <taxon>Methanobacteriati</taxon>
        <taxon>Methanobacteriota</taxon>
        <taxon>Stenosarchaea group</taxon>
        <taxon>Halobacteria</taxon>
        <taxon>Halobacteriales</taxon>
        <taxon>Haloferacaceae</taxon>
        <taxon>Halogeometricum</taxon>
    </lineage>
</organism>
<sequence length="59" mass="6896">MAIEYRQNQRNGRTVVMTACPFCEKPFGENQRHDTHFQYDCEKAPREIDYSYLPGGKPA</sequence>
<protein>
    <submittedName>
        <fullName evidence="1">Uncharacterized protein</fullName>
    </submittedName>
</protein>
<evidence type="ECO:0000313" key="2">
    <source>
        <dbReference type="Proteomes" id="UP000198531"/>
    </source>
</evidence>
<proteinExistence type="predicted"/>
<gene>
    <name evidence="1" type="ORF">SAMN04487947_1245</name>
</gene>
<dbReference type="EMBL" id="FOYT01000001">
    <property type="protein sequence ID" value="SFR42271.1"/>
    <property type="molecule type" value="Genomic_DNA"/>
</dbReference>
<accession>A0A1I6GJG4</accession>
<dbReference type="Proteomes" id="UP000198531">
    <property type="component" value="Unassembled WGS sequence"/>
</dbReference>